<dbReference type="Gene3D" id="3.30.870.10">
    <property type="entry name" value="Endonuclease Chain A"/>
    <property type="match status" value="2"/>
</dbReference>
<dbReference type="InterPro" id="IPR001736">
    <property type="entry name" value="PLipase_D/transphosphatidylase"/>
</dbReference>
<evidence type="ECO:0000256" key="2">
    <source>
        <dbReference type="ARBA" id="ARBA00004613"/>
    </source>
</evidence>
<evidence type="ECO:0000256" key="1">
    <source>
        <dbReference type="ARBA" id="ARBA00003145"/>
    </source>
</evidence>
<keyword evidence="7" id="KW-0808">Transferase</keyword>
<dbReference type="Proteomes" id="UP001138540">
    <property type="component" value="Unassembled WGS sequence"/>
</dbReference>
<evidence type="ECO:0000256" key="3">
    <source>
        <dbReference type="ARBA" id="ARBA00018392"/>
    </source>
</evidence>
<proteinExistence type="predicted"/>
<name>A0ABR6NG46_9SPHN</name>
<dbReference type="PANTHER" id="PTHR21248">
    <property type="entry name" value="CARDIOLIPIN SYNTHASE"/>
    <property type="match status" value="1"/>
</dbReference>
<keyword evidence="8" id="KW-1185">Reference proteome</keyword>
<sequence length="393" mass="44456">MESGNPSIEVAAEPIRHVVEGNSLTLIPGGVERLEALLGLIAGARERLDIFYYIFGRDECSQQVIDALVEACNRHVAVTLIVDAFGTATTPDSVFAPLREAGARFARFGAHRTTRYLIRNHQKMAIADGRHALIGGFNCEKSYFGSWTEELAWCDLGMMVRGPLAGALQHWFDALADWTIDSPQRFRRLRQLVRDWKPGTGEARWLIGGPTRYLNSWTRHVKADLEKGERLDLVAAYFSPSRGMIKRINGVARRGCARLIAPMRSDNSATIGAARHLYKRLLRGGVRIFEYRPQKLHMKLIVIDDIVYVGSANFDMRSLFINLELMLRIEDAAFAAEARALVDRLAADSDEIDARVHRYMAGPLQRFIWSLQYLLVGVLDYTVTRRLNSRRKR</sequence>
<reference evidence="7 8" key="1">
    <citation type="submission" date="2020-08" db="EMBL/GenBank/DDBJ databases">
        <title>Exploring microbial biodiversity for novel pathways involved in the catabolism of aromatic compounds derived from lignin.</title>
        <authorList>
            <person name="Elkins J."/>
        </authorList>
    </citation>
    <scope>NUCLEOTIDE SEQUENCE [LARGE SCALE GENOMIC DNA]</scope>
    <source>
        <strain evidence="7 8">B1D3A</strain>
    </source>
</reference>
<dbReference type="Pfam" id="PF13091">
    <property type="entry name" value="PLDc_2"/>
    <property type="match status" value="2"/>
</dbReference>
<feature type="domain" description="PLD phosphodiesterase" evidence="6">
    <location>
        <begin position="292"/>
        <end position="318"/>
    </location>
</feature>
<dbReference type="PROSITE" id="PS50035">
    <property type="entry name" value="PLD"/>
    <property type="match status" value="2"/>
</dbReference>
<dbReference type="SUPFAM" id="SSF56024">
    <property type="entry name" value="Phospholipase D/nuclease"/>
    <property type="match status" value="2"/>
</dbReference>
<comment type="subcellular location">
    <subcellularLocation>
        <location evidence="2">Secreted</location>
    </subcellularLocation>
</comment>
<evidence type="ECO:0000256" key="4">
    <source>
        <dbReference type="ARBA" id="ARBA00022525"/>
    </source>
</evidence>
<evidence type="ECO:0000256" key="5">
    <source>
        <dbReference type="ARBA" id="ARBA00029594"/>
    </source>
</evidence>
<comment type="function">
    <text evidence="1">Could be a virulence factor.</text>
</comment>
<dbReference type="GO" id="GO:0016740">
    <property type="term" value="F:transferase activity"/>
    <property type="evidence" value="ECO:0007669"/>
    <property type="project" value="UniProtKB-KW"/>
</dbReference>
<dbReference type="InterPro" id="IPR025202">
    <property type="entry name" value="PLD-like_dom"/>
</dbReference>
<dbReference type="PANTHER" id="PTHR21248:SF12">
    <property type="entry name" value="CARDIOLIPIN SYNTHASE C"/>
    <property type="match status" value="1"/>
</dbReference>
<feature type="domain" description="PLD phosphodiesterase" evidence="6">
    <location>
        <begin position="116"/>
        <end position="143"/>
    </location>
</feature>
<evidence type="ECO:0000313" key="8">
    <source>
        <dbReference type="Proteomes" id="UP001138540"/>
    </source>
</evidence>
<dbReference type="CDD" id="cd09110">
    <property type="entry name" value="PLDc_CLS_1"/>
    <property type="match status" value="1"/>
</dbReference>
<evidence type="ECO:0000313" key="7">
    <source>
        <dbReference type="EMBL" id="MBB5986262.1"/>
    </source>
</evidence>
<dbReference type="EMBL" id="JACHKA010000001">
    <property type="protein sequence ID" value="MBB5986262.1"/>
    <property type="molecule type" value="Genomic_DNA"/>
</dbReference>
<organism evidence="7 8">
    <name type="scientific">Sphingobium lignivorans</name>
    <dbReference type="NCBI Taxonomy" id="2735886"/>
    <lineage>
        <taxon>Bacteria</taxon>
        <taxon>Pseudomonadati</taxon>
        <taxon>Pseudomonadota</taxon>
        <taxon>Alphaproteobacteria</taxon>
        <taxon>Sphingomonadales</taxon>
        <taxon>Sphingomonadaceae</taxon>
        <taxon>Sphingobium</taxon>
    </lineage>
</organism>
<protein>
    <recommendedName>
        <fullName evidence="3">Phospholipase D</fullName>
    </recommendedName>
    <alternativeName>
        <fullName evidence="5">Choline phosphatase</fullName>
    </alternativeName>
</protein>
<dbReference type="SMART" id="SM00155">
    <property type="entry name" value="PLDc"/>
    <property type="match status" value="2"/>
</dbReference>
<dbReference type="RefSeq" id="WP_184153577.1">
    <property type="nucleotide sequence ID" value="NZ_JACHKA010000001.1"/>
</dbReference>
<gene>
    <name evidence="7" type="ORF">HNP60_002236</name>
</gene>
<comment type="caution">
    <text evidence="7">The sequence shown here is derived from an EMBL/GenBank/DDBJ whole genome shotgun (WGS) entry which is preliminary data.</text>
</comment>
<accession>A0ABR6NG46</accession>
<evidence type="ECO:0000259" key="6">
    <source>
        <dbReference type="PROSITE" id="PS50035"/>
    </source>
</evidence>
<keyword evidence="4" id="KW-0964">Secreted</keyword>